<gene>
    <name evidence="2" type="ORF">D1O30_10750</name>
</gene>
<sequence>MRSHLETKFAALNAKSRRLLIDAAVCFVATWLIAFLPPQWKNGEALKEIAFTTDPVSGKIIDRIESAETARPSLKLKNASTAPALFAVYPQVRITDWSNEAVVEKTETIPVRPTKVVALRKSSPEKRTAVESTPQAPPTANAAPAAAAQTTVGSAEQQEVSLLARLDPRGLPSKLAPLGQKAWTSAASLTGAVSSLINVYPF</sequence>
<dbReference type="RefSeq" id="WP_123175963.1">
    <property type="nucleotide sequence ID" value="NZ_QWDD01000001.1"/>
</dbReference>
<reference evidence="2 3" key="1">
    <citation type="submission" date="2018-08" db="EMBL/GenBank/DDBJ databases">
        <title>Genome sequence of Methylocystis hirsuta CSC1, a methanotroph able to accumulate PHAs.</title>
        <authorList>
            <person name="Bordel S."/>
            <person name="Rodriguez E."/>
            <person name="Gancedo J."/>
            <person name="Munoz R."/>
        </authorList>
    </citation>
    <scope>NUCLEOTIDE SEQUENCE [LARGE SCALE GENOMIC DNA]</scope>
    <source>
        <strain evidence="2 3">CSC1</strain>
    </source>
</reference>
<comment type="caution">
    <text evidence="2">The sequence shown here is derived from an EMBL/GenBank/DDBJ whole genome shotgun (WGS) entry which is preliminary data.</text>
</comment>
<dbReference type="EMBL" id="QWDD01000001">
    <property type="protein sequence ID" value="RNJ50008.1"/>
    <property type="molecule type" value="Genomic_DNA"/>
</dbReference>
<dbReference type="OrthoDB" id="8445831at2"/>
<feature type="region of interest" description="Disordered" evidence="1">
    <location>
        <begin position="121"/>
        <end position="146"/>
    </location>
</feature>
<dbReference type="Proteomes" id="UP000268623">
    <property type="component" value="Unassembled WGS sequence"/>
</dbReference>
<evidence type="ECO:0000313" key="2">
    <source>
        <dbReference type="EMBL" id="RNJ50008.1"/>
    </source>
</evidence>
<accession>A0A3M9XSB7</accession>
<keyword evidence="3" id="KW-1185">Reference proteome</keyword>
<dbReference type="AlphaFoldDB" id="A0A3M9XSB7"/>
<evidence type="ECO:0000313" key="3">
    <source>
        <dbReference type="Proteomes" id="UP000268623"/>
    </source>
</evidence>
<proteinExistence type="predicted"/>
<protein>
    <submittedName>
        <fullName evidence="2">Uncharacterized protein</fullName>
    </submittedName>
</protein>
<evidence type="ECO:0000256" key="1">
    <source>
        <dbReference type="SAM" id="MobiDB-lite"/>
    </source>
</evidence>
<name>A0A3M9XSB7_9HYPH</name>
<organism evidence="2 3">
    <name type="scientific">Methylocystis hirsuta</name>
    <dbReference type="NCBI Taxonomy" id="369798"/>
    <lineage>
        <taxon>Bacteria</taxon>
        <taxon>Pseudomonadati</taxon>
        <taxon>Pseudomonadota</taxon>
        <taxon>Alphaproteobacteria</taxon>
        <taxon>Hyphomicrobiales</taxon>
        <taxon>Methylocystaceae</taxon>
        <taxon>Methylocystis</taxon>
    </lineage>
</organism>